<dbReference type="EMBL" id="JAOSHN010000013">
    <property type="protein sequence ID" value="MCU7380767.1"/>
    <property type="molecule type" value="Genomic_DNA"/>
</dbReference>
<evidence type="ECO:0000313" key="2">
    <source>
        <dbReference type="EMBL" id="MCU7380767.1"/>
    </source>
</evidence>
<keyword evidence="1" id="KW-0812">Transmembrane</keyword>
<gene>
    <name evidence="2" type="ORF">OBO34_20855</name>
</gene>
<dbReference type="RefSeq" id="WP_269478803.1">
    <property type="nucleotide sequence ID" value="NZ_JAOSHN010000013.1"/>
</dbReference>
<name>A0A9J6QZ69_9FIRM</name>
<dbReference type="Proteomes" id="UP001065549">
    <property type="component" value="Unassembled WGS sequence"/>
</dbReference>
<keyword evidence="3" id="KW-1185">Reference proteome</keyword>
<keyword evidence="1" id="KW-1133">Transmembrane helix</keyword>
<comment type="caution">
    <text evidence="2">The sequence shown here is derived from an EMBL/GenBank/DDBJ whole genome shotgun (WGS) entry which is preliminary data.</text>
</comment>
<keyword evidence="1" id="KW-0472">Membrane</keyword>
<feature type="transmembrane region" description="Helical" evidence="1">
    <location>
        <begin position="12"/>
        <end position="37"/>
    </location>
</feature>
<evidence type="ECO:0000256" key="1">
    <source>
        <dbReference type="SAM" id="Phobius"/>
    </source>
</evidence>
<protein>
    <submittedName>
        <fullName evidence="2">Uncharacterized protein</fullName>
    </submittedName>
</protein>
<sequence length="77" mass="8871">MKQEKDYEEMRTNLLVGAQVAILPLLVLIALFNTSIIGPLLKFALIFFIVFVIVRTISLTISNKHSHKRWCKQQNSQ</sequence>
<dbReference type="AlphaFoldDB" id="A0A9J6QZ69"/>
<accession>A0A9J6QZ69</accession>
<proteinExistence type="predicted"/>
<organism evidence="2 3">
    <name type="scientific">Hominibacterium faecale</name>
    <dbReference type="NCBI Taxonomy" id="2839743"/>
    <lineage>
        <taxon>Bacteria</taxon>
        <taxon>Bacillati</taxon>
        <taxon>Bacillota</taxon>
        <taxon>Clostridia</taxon>
        <taxon>Peptostreptococcales</taxon>
        <taxon>Anaerovoracaceae</taxon>
        <taxon>Hominibacterium</taxon>
    </lineage>
</organism>
<feature type="transmembrane region" description="Helical" evidence="1">
    <location>
        <begin position="43"/>
        <end position="62"/>
    </location>
</feature>
<reference evidence="2" key="1">
    <citation type="submission" date="2022-09" db="EMBL/GenBank/DDBJ databases">
        <title>Culturomic study of gut microbiota in children with autism spectrum disorder.</title>
        <authorList>
            <person name="Efimov B.A."/>
            <person name="Chaplin A.V."/>
            <person name="Sokolova S.R."/>
            <person name="Pikina A.P."/>
            <person name="Korzhanova M."/>
            <person name="Belova V."/>
            <person name="Korostin D."/>
        </authorList>
    </citation>
    <scope>NUCLEOTIDE SEQUENCE</scope>
    <source>
        <strain evidence="2">ASD5510</strain>
    </source>
</reference>
<evidence type="ECO:0000313" key="3">
    <source>
        <dbReference type="Proteomes" id="UP001065549"/>
    </source>
</evidence>